<dbReference type="InterPro" id="IPR016186">
    <property type="entry name" value="C-type_lectin-like/link_sf"/>
</dbReference>
<dbReference type="AlphaFoldDB" id="A0A183EE26"/>
<dbReference type="EMBL" id="UYRT01088132">
    <property type="protein sequence ID" value="VDN33389.1"/>
    <property type="molecule type" value="Genomic_DNA"/>
</dbReference>
<sequence>MTTPGNVSGEYWTDGTPVDFTAWSTPPSERNFTDSCGVTYPSSNDVWKYVSCDQATIKAVACRIPLYVCE</sequence>
<reference evidence="4" key="1">
    <citation type="submission" date="2016-06" db="UniProtKB">
        <authorList>
            <consortium name="WormBaseParasite"/>
        </authorList>
    </citation>
    <scope>IDENTIFICATION</scope>
</reference>
<gene>
    <name evidence="2" type="ORF">GPUH_LOCUS19215</name>
</gene>
<accession>A0A183EE26</accession>
<dbReference type="Proteomes" id="UP000271098">
    <property type="component" value="Unassembled WGS sequence"/>
</dbReference>
<evidence type="ECO:0000259" key="1">
    <source>
        <dbReference type="PROSITE" id="PS50041"/>
    </source>
</evidence>
<dbReference type="WBParaSite" id="GPUH_0001924201-mRNA-1">
    <property type="protein sequence ID" value="GPUH_0001924201-mRNA-1"/>
    <property type="gene ID" value="GPUH_0001924201"/>
</dbReference>
<keyword evidence="3" id="KW-1185">Reference proteome</keyword>
<dbReference type="InterPro" id="IPR016187">
    <property type="entry name" value="CTDL_fold"/>
</dbReference>
<organism evidence="4">
    <name type="scientific">Gongylonema pulchrum</name>
    <dbReference type="NCBI Taxonomy" id="637853"/>
    <lineage>
        <taxon>Eukaryota</taxon>
        <taxon>Metazoa</taxon>
        <taxon>Ecdysozoa</taxon>
        <taxon>Nematoda</taxon>
        <taxon>Chromadorea</taxon>
        <taxon>Rhabditida</taxon>
        <taxon>Spirurina</taxon>
        <taxon>Spiruromorpha</taxon>
        <taxon>Spiruroidea</taxon>
        <taxon>Gongylonematidae</taxon>
        <taxon>Gongylonema</taxon>
    </lineage>
</organism>
<name>A0A183EE26_9BILA</name>
<dbReference type="Gene3D" id="3.10.100.10">
    <property type="entry name" value="Mannose-Binding Protein A, subunit A"/>
    <property type="match status" value="1"/>
</dbReference>
<protein>
    <submittedName>
        <fullName evidence="4">C-type lectin domain-containing protein</fullName>
    </submittedName>
</protein>
<dbReference type="SUPFAM" id="SSF56436">
    <property type="entry name" value="C-type lectin-like"/>
    <property type="match status" value="1"/>
</dbReference>
<evidence type="ECO:0000313" key="2">
    <source>
        <dbReference type="EMBL" id="VDN33389.1"/>
    </source>
</evidence>
<feature type="domain" description="C-type lectin" evidence="1">
    <location>
        <begin position="12"/>
        <end position="54"/>
    </location>
</feature>
<dbReference type="PROSITE" id="PS50041">
    <property type="entry name" value="C_TYPE_LECTIN_2"/>
    <property type="match status" value="1"/>
</dbReference>
<proteinExistence type="predicted"/>
<dbReference type="InterPro" id="IPR001304">
    <property type="entry name" value="C-type_lectin-like"/>
</dbReference>
<reference evidence="2 3" key="2">
    <citation type="submission" date="2018-11" db="EMBL/GenBank/DDBJ databases">
        <authorList>
            <consortium name="Pathogen Informatics"/>
        </authorList>
    </citation>
    <scope>NUCLEOTIDE SEQUENCE [LARGE SCALE GENOMIC DNA]</scope>
</reference>
<evidence type="ECO:0000313" key="3">
    <source>
        <dbReference type="Proteomes" id="UP000271098"/>
    </source>
</evidence>
<evidence type="ECO:0000313" key="4">
    <source>
        <dbReference type="WBParaSite" id="GPUH_0001924201-mRNA-1"/>
    </source>
</evidence>
<dbReference type="CDD" id="cd00037">
    <property type="entry name" value="CLECT"/>
    <property type="match status" value="1"/>
</dbReference>